<reference evidence="5" key="1">
    <citation type="submission" date="2016-10" db="EMBL/GenBank/DDBJ databases">
        <authorList>
            <person name="Varghese N."/>
            <person name="Submissions S."/>
        </authorList>
    </citation>
    <scope>NUCLEOTIDE SEQUENCE [LARGE SCALE GENOMIC DNA]</scope>
    <source>
        <strain evidence="5">CGMCC 1.10369</strain>
    </source>
</reference>
<sequence>MSKLYSVGQFVCRVYLRLFFRPKIIGKENIPDNKGVLLCSNHINNLDPPFLGAFLKRQTRYMAKAELFELPVLKQLLPKLGAFPIKRGSSDRQAMRSGLKLLRDGEVVGVFPEGTRSKNGKLGKGLAGVGFFALRSDADVIPCAIVGSYKPLSKILLVYGPPVDMEKLRKEKASPEAATEEIMSSIQKLLDKYQK</sequence>
<dbReference type="GO" id="GO:0003841">
    <property type="term" value="F:1-acylglycerol-3-phosphate O-acyltransferase activity"/>
    <property type="evidence" value="ECO:0007669"/>
    <property type="project" value="TreeGrafter"/>
</dbReference>
<keyword evidence="5" id="KW-1185">Reference proteome</keyword>
<dbReference type="SMART" id="SM00563">
    <property type="entry name" value="PlsC"/>
    <property type="match status" value="1"/>
</dbReference>
<protein>
    <submittedName>
        <fullName evidence="4">1-acyl-sn-glycerol-3-phosphate acyltransferase</fullName>
    </submittedName>
</protein>
<evidence type="ECO:0000256" key="2">
    <source>
        <dbReference type="ARBA" id="ARBA00023315"/>
    </source>
</evidence>
<dbReference type="SUPFAM" id="SSF69593">
    <property type="entry name" value="Glycerol-3-phosphate (1)-acyltransferase"/>
    <property type="match status" value="1"/>
</dbReference>
<dbReference type="PANTHER" id="PTHR10434:SF11">
    <property type="entry name" value="1-ACYL-SN-GLYCEROL-3-PHOSPHATE ACYLTRANSFERASE"/>
    <property type="match status" value="1"/>
</dbReference>
<keyword evidence="1 4" id="KW-0808">Transferase</keyword>
<keyword evidence="2 4" id="KW-0012">Acyltransferase</keyword>
<dbReference type="InterPro" id="IPR002123">
    <property type="entry name" value="Plipid/glycerol_acylTrfase"/>
</dbReference>
<organism evidence="4 5">
    <name type="scientific">Alkalicoccus daliensis</name>
    <dbReference type="NCBI Taxonomy" id="745820"/>
    <lineage>
        <taxon>Bacteria</taxon>
        <taxon>Bacillati</taxon>
        <taxon>Bacillota</taxon>
        <taxon>Bacilli</taxon>
        <taxon>Bacillales</taxon>
        <taxon>Bacillaceae</taxon>
        <taxon>Alkalicoccus</taxon>
    </lineage>
</organism>
<evidence type="ECO:0000259" key="3">
    <source>
        <dbReference type="SMART" id="SM00563"/>
    </source>
</evidence>
<dbReference type="STRING" id="745820.SAMN04488053_101650"/>
<feature type="domain" description="Phospholipid/glycerol acyltransferase" evidence="3">
    <location>
        <begin position="36"/>
        <end position="148"/>
    </location>
</feature>
<gene>
    <name evidence="4" type="ORF">SAMN04488053_101650</name>
</gene>
<dbReference type="AlphaFoldDB" id="A0A1H0AWK3"/>
<name>A0A1H0AWK3_9BACI</name>
<dbReference type="PANTHER" id="PTHR10434">
    <property type="entry name" value="1-ACYL-SN-GLYCEROL-3-PHOSPHATE ACYLTRANSFERASE"/>
    <property type="match status" value="1"/>
</dbReference>
<dbReference type="GO" id="GO:0006654">
    <property type="term" value="P:phosphatidic acid biosynthetic process"/>
    <property type="evidence" value="ECO:0007669"/>
    <property type="project" value="TreeGrafter"/>
</dbReference>
<dbReference type="Pfam" id="PF01553">
    <property type="entry name" value="Acyltransferase"/>
    <property type="match status" value="1"/>
</dbReference>
<dbReference type="EMBL" id="FNIL01000001">
    <property type="protein sequence ID" value="SDN37832.1"/>
    <property type="molecule type" value="Genomic_DNA"/>
</dbReference>
<evidence type="ECO:0000256" key="1">
    <source>
        <dbReference type="ARBA" id="ARBA00022679"/>
    </source>
</evidence>
<proteinExistence type="predicted"/>
<accession>A0A1H0AWK3</accession>
<evidence type="ECO:0000313" key="5">
    <source>
        <dbReference type="Proteomes" id="UP000198778"/>
    </source>
</evidence>
<dbReference type="CDD" id="cd07989">
    <property type="entry name" value="LPLAT_AGPAT-like"/>
    <property type="match status" value="1"/>
</dbReference>
<dbReference type="OrthoDB" id="9803035at2"/>
<dbReference type="Proteomes" id="UP000198778">
    <property type="component" value="Unassembled WGS sequence"/>
</dbReference>
<evidence type="ECO:0000313" key="4">
    <source>
        <dbReference type="EMBL" id="SDN37832.1"/>
    </source>
</evidence>